<dbReference type="EMBL" id="CADEAL010000608">
    <property type="protein sequence ID" value="CAB1422743.1"/>
    <property type="molecule type" value="Genomic_DNA"/>
</dbReference>
<proteinExistence type="predicted"/>
<comment type="caution">
    <text evidence="1">The sequence shown here is derived from an EMBL/GenBank/DDBJ whole genome shotgun (WGS) entry which is preliminary data.</text>
</comment>
<evidence type="ECO:0000313" key="2">
    <source>
        <dbReference type="Proteomes" id="UP001153269"/>
    </source>
</evidence>
<keyword evidence="2" id="KW-1185">Reference proteome</keyword>
<protein>
    <submittedName>
        <fullName evidence="1">Uncharacterized protein</fullName>
    </submittedName>
</protein>
<name>A0A9N7U3N3_PLEPL</name>
<dbReference type="Proteomes" id="UP001153269">
    <property type="component" value="Unassembled WGS sequence"/>
</dbReference>
<dbReference type="AlphaFoldDB" id="A0A9N7U3N3"/>
<evidence type="ECO:0000313" key="1">
    <source>
        <dbReference type="EMBL" id="CAB1422743.1"/>
    </source>
</evidence>
<reference evidence="1" key="1">
    <citation type="submission" date="2020-03" db="EMBL/GenBank/DDBJ databases">
        <authorList>
            <person name="Weist P."/>
        </authorList>
    </citation>
    <scope>NUCLEOTIDE SEQUENCE</scope>
</reference>
<organism evidence="1 2">
    <name type="scientific">Pleuronectes platessa</name>
    <name type="common">European plaice</name>
    <dbReference type="NCBI Taxonomy" id="8262"/>
    <lineage>
        <taxon>Eukaryota</taxon>
        <taxon>Metazoa</taxon>
        <taxon>Chordata</taxon>
        <taxon>Craniata</taxon>
        <taxon>Vertebrata</taxon>
        <taxon>Euteleostomi</taxon>
        <taxon>Actinopterygii</taxon>
        <taxon>Neopterygii</taxon>
        <taxon>Teleostei</taxon>
        <taxon>Neoteleostei</taxon>
        <taxon>Acanthomorphata</taxon>
        <taxon>Carangaria</taxon>
        <taxon>Pleuronectiformes</taxon>
        <taxon>Pleuronectoidei</taxon>
        <taxon>Pleuronectidae</taxon>
        <taxon>Pleuronectes</taxon>
    </lineage>
</organism>
<sequence length="107" mass="11944">MKLIQVFAGGEKHAGVRGVKAVFVDRTVVTWKLFRQPPLTLEARDESCSEEWPRAQASTNAQLNSPGCFKGASLWASKAFYEWEPSWLPTIGCLHTDLFSFLGLKSI</sequence>
<gene>
    <name evidence="1" type="ORF">PLEPLA_LOCUS10661</name>
</gene>
<accession>A0A9N7U3N3</accession>